<sequence length="112" mass="12783">MGCWCNTCICKPGLFRDSKGKCVDDCYSEPCGDPNALRAGCAQEKQCVPHCVQMVYNQTLPKWCRKEPCIPFACLCKGGYLFDMYRQKCIPYSECKRVEDLMELVWQADSDS</sequence>
<accession>A0A016SQ51</accession>
<protein>
    <recommendedName>
        <fullName evidence="3">TIL domain-containing protein</fullName>
    </recommendedName>
</protein>
<proteinExistence type="predicted"/>
<name>A0A016SQ51_9BILA</name>
<organism evidence="1 2">
    <name type="scientific">Ancylostoma ceylanicum</name>
    <dbReference type="NCBI Taxonomy" id="53326"/>
    <lineage>
        <taxon>Eukaryota</taxon>
        <taxon>Metazoa</taxon>
        <taxon>Ecdysozoa</taxon>
        <taxon>Nematoda</taxon>
        <taxon>Chromadorea</taxon>
        <taxon>Rhabditida</taxon>
        <taxon>Rhabditina</taxon>
        <taxon>Rhabditomorpha</taxon>
        <taxon>Strongyloidea</taxon>
        <taxon>Ancylostomatidae</taxon>
        <taxon>Ancylostomatinae</taxon>
        <taxon>Ancylostoma</taxon>
    </lineage>
</organism>
<dbReference type="EMBL" id="JARK01001530">
    <property type="protein sequence ID" value="EYB92444.1"/>
    <property type="molecule type" value="Genomic_DNA"/>
</dbReference>
<gene>
    <name evidence="1" type="primary">Acey_s0194.g1448</name>
    <name evidence="1" type="ORF">Y032_0194g1448</name>
</gene>
<dbReference type="OrthoDB" id="6236007at2759"/>
<reference evidence="2" key="1">
    <citation type="journal article" date="2015" name="Nat. Genet.">
        <title>The genome and transcriptome of the zoonotic hookworm Ancylostoma ceylanicum identify infection-specific gene families.</title>
        <authorList>
            <person name="Schwarz E.M."/>
            <person name="Hu Y."/>
            <person name="Antoshechkin I."/>
            <person name="Miller M.M."/>
            <person name="Sternberg P.W."/>
            <person name="Aroian R.V."/>
        </authorList>
    </citation>
    <scope>NUCLEOTIDE SEQUENCE</scope>
    <source>
        <strain evidence="2">HY135</strain>
    </source>
</reference>
<dbReference type="Gene3D" id="2.10.25.10">
    <property type="entry name" value="Laminin"/>
    <property type="match status" value="1"/>
</dbReference>
<evidence type="ECO:0000313" key="2">
    <source>
        <dbReference type="Proteomes" id="UP000024635"/>
    </source>
</evidence>
<evidence type="ECO:0008006" key="3">
    <source>
        <dbReference type="Google" id="ProtNLM"/>
    </source>
</evidence>
<dbReference type="Proteomes" id="UP000024635">
    <property type="component" value="Unassembled WGS sequence"/>
</dbReference>
<comment type="caution">
    <text evidence="1">The sequence shown here is derived from an EMBL/GenBank/DDBJ whole genome shotgun (WGS) entry which is preliminary data.</text>
</comment>
<dbReference type="AlphaFoldDB" id="A0A016SQ51"/>
<evidence type="ECO:0000313" key="1">
    <source>
        <dbReference type="EMBL" id="EYB92444.1"/>
    </source>
</evidence>
<keyword evidence="2" id="KW-1185">Reference proteome</keyword>